<sequence>MFQCTKCIYLCAYVLLFRSFAHCSTVPYTNIVNVTQLPKTSGLYYQYANNAKFVEDVWHFIVEVNHYDIFDSLRMTQKEIHSMVKMLNGTDFNECKQIVNIARLQFTTYITKRLQTLQDKHNMLDQSVLKVGDYEDHETLLLSTKAPSFNNAKRRKRGVFNFVGSIHKFLFGVMDSNDAQELHELAKNSNALNVQVKMINNELIDLVKYVDKKDCIEKEHSDKCAYITAKTSFITEHLNEMEKIYDRLERAVHNAKNNELDTFVLTPKALLEQLQNVRLPSGLYWPVDLNLKNVQLLIDNIVHTHVFITSDRTLLFYIEVPLIDSTVYKMYQIVSIPFCDANNKCALILPETKYLGITKDDQRSYIRKDDDERISKLGDDTWLCYKPEIIYDSNQATLCDIKIFLKSSAAVDYERDCDIRIGKFEKEIFYPIADYNQWLYVLHSDTEIIFNCWNNNINEEIVVEPMIIPAGTGIIDANGDNTCKLITKRTKLTINKLKNHLTNTLKGSINNSFNLSAALRNIDEMKMHDLKVNIDLNHNNLKHMTQRLVDLRKSIENNTVFKDDEINDEIESQQWFCNVIGWLGIDCHVVKSIIVCIVFAFVLLFSYKIYNCFCANTCTELCSKCSTTTRKRRQPANIITMDHELEYMNKPTLLRKRADDYDHDDDDDVYVKHKTVYS</sequence>
<name>A0A161C6Z5_9ABAC</name>
<dbReference type="EMBL" id="KR011717">
    <property type="protein sequence ID" value="AKR17392.1"/>
    <property type="molecule type" value="Genomic_DNA"/>
</dbReference>
<dbReference type="InterPro" id="IPR022048">
    <property type="entry name" value="Envelope_fusion-like"/>
</dbReference>
<dbReference type="GeneID" id="27429888"/>
<dbReference type="Proteomes" id="UP000201861">
    <property type="component" value="Segment"/>
</dbReference>
<protein>
    <submittedName>
        <fullName evidence="1">F protein</fullName>
    </submittedName>
</protein>
<proteinExistence type="predicted"/>
<dbReference type="RefSeq" id="YP_009250097.1">
    <property type="nucleotide sequence ID" value="NC_029997.2"/>
</dbReference>
<keyword evidence="2" id="KW-1185">Reference proteome</keyword>
<evidence type="ECO:0000313" key="1">
    <source>
        <dbReference type="EMBL" id="AKR17392.1"/>
    </source>
</evidence>
<organism evidence="1 2">
    <name type="scientific">Urbanus proteus nucleopolyhedrovirus</name>
    <dbReference type="NCBI Taxonomy" id="1675866"/>
    <lineage>
        <taxon>Viruses</taxon>
        <taxon>Viruses incertae sedis</taxon>
        <taxon>Naldaviricetes</taxon>
        <taxon>Lefavirales</taxon>
        <taxon>Baculoviridae</taxon>
        <taxon>Alphabaculovirus</taxon>
        <taxon>Alphabaculovirus urprotei</taxon>
    </lineage>
</organism>
<reference evidence="1" key="1">
    <citation type="submission" date="2017-04" db="EMBL/GenBank/DDBJ databases">
        <title>Complete genome sequence of Urbanus proteus nucleopolyhedrovirus (UrprNPV).</title>
        <authorList>
            <person name="Santos E.R."/>
            <person name="Melo F.L."/>
            <person name="Sosa-Gomez D.R."/>
            <person name="Ribeiro B.M."/>
            <person name="Ardisson-Araujo D.M.P."/>
        </authorList>
    </citation>
    <scope>NUCLEOTIDE SEQUENCE [LARGE SCALE GENOMIC DNA]</scope>
    <source>
        <strain evidence="1">Southern Brazil</strain>
    </source>
</reference>
<dbReference type="KEGG" id="vg:27429888"/>
<dbReference type="Pfam" id="PF12259">
    <property type="entry name" value="Baculo_F"/>
    <property type="match status" value="1"/>
</dbReference>
<evidence type="ECO:0000313" key="2">
    <source>
        <dbReference type="Proteomes" id="UP000201861"/>
    </source>
</evidence>
<dbReference type="OrthoDB" id="3109at10239"/>
<accession>A0A161C6Z5</accession>